<dbReference type="InterPro" id="IPR035089">
    <property type="entry name" value="Phage_sheath_subtilisin"/>
</dbReference>
<evidence type="ECO:0000259" key="2">
    <source>
        <dbReference type="Pfam" id="PF04984"/>
    </source>
</evidence>
<dbReference type="EMBL" id="JASBAO010000001">
    <property type="protein sequence ID" value="MDI2091622.1"/>
    <property type="molecule type" value="Genomic_DNA"/>
</dbReference>
<comment type="caution">
    <text evidence="3">The sequence shown here is derived from an EMBL/GenBank/DDBJ whole genome shotgun (WGS) entry which is preliminary data.</text>
</comment>
<dbReference type="InterPro" id="IPR007067">
    <property type="entry name" value="Tail_sheath"/>
</dbReference>
<evidence type="ECO:0000313" key="3">
    <source>
        <dbReference type="EMBL" id="MDI2091622.1"/>
    </source>
</evidence>
<sequence length="493" mass="53189">MVDTISIPGYSSDNRVPGFYFALDASKANTAKVRRRVLLIGQMLESGAGTPDVAVQCGGVTSAQGLYGTGSQIALMVEAYRKIDRTGELWVLPLSESGVVSKAKGSIQFSGTASQNGKISLYIGDQLIEYFVTKGDNATTIAKNLADRVNAFANVPVQADSSEGKVNLTAKNGGQCGNAIALNLNLLGEIAGQALPLGITATLTKMQGGVGTPSSLSNCLAGLGSRQFDLFIHPFTDLQSLSIFTDFLNDQSGRWQLTDQLYGHTITALSGTYGEVTALGDRLNDQHMTIMSTSDSPTHPMIWAAQVGAQVAVSMRNNPAIPITGLVLSVMPPSDQGFFNFQQRNSLLYDGISTFIVNDNNQVMIERLITTYKRNSYGNEDNSYLNIETMLTASMAIQDMRQFLSDQFPRCVLLRDGSKITAGQQATTAELIGKTCIARYRTQAEYLWVQDTDGFASELKAENAGNGTVKLLMPYRFSDQLFIIAGNCQFTKG</sequence>
<evidence type="ECO:0000256" key="1">
    <source>
        <dbReference type="ARBA" id="ARBA00008005"/>
    </source>
</evidence>
<feature type="domain" description="Tail sheath protein subtilisin-like" evidence="2">
    <location>
        <begin position="214"/>
        <end position="371"/>
    </location>
</feature>
<protein>
    <submittedName>
        <fullName evidence="3">Phage tail sheath subtilisin-like domain-containing protein</fullName>
    </submittedName>
</protein>
<dbReference type="RefSeq" id="WP_281448711.1">
    <property type="nucleotide sequence ID" value="NZ_JASBAO010000001.1"/>
</dbReference>
<dbReference type="Pfam" id="PF04984">
    <property type="entry name" value="Phage_sheath_1"/>
    <property type="match status" value="1"/>
</dbReference>
<name>A0ABT6Q3E4_9PROT</name>
<reference evidence="3" key="1">
    <citation type="submission" date="2023-05" db="EMBL/GenBank/DDBJ databases">
        <title>Whole genome sequence of Commensalibacter sp.</title>
        <authorList>
            <person name="Charoenyingcharoen P."/>
            <person name="Yukphan P."/>
        </authorList>
    </citation>
    <scope>NUCLEOTIDE SEQUENCE</scope>
    <source>
        <strain evidence="3">TBRC 16381</strain>
    </source>
</reference>
<dbReference type="PIRSF" id="PIRSF007349">
    <property type="entry name" value="Tsp_L"/>
    <property type="match status" value="1"/>
</dbReference>
<evidence type="ECO:0000313" key="4">
    <source>
        <dbReference type="Proteomes" id="UP001431634"/>
    </source>
</evidence>
<dbReference type="Proteomes" id="UP001431634">
    <property type="component" value="Unassembled WGS sequence"/>
</dbReference>
<proteinExistence type="inferred from homology"/>
<keyword evidence="4" id="KW-1185">Reference proteome</keyword>
<organism evidence="3 4">
    <name type="scientific">Commensalibacter oyaizuii</name>
    <dbReference type="NCBI Taxonomy" id="3043873"/>
    <lineage>
        <taxon>Bacteria</taxon>
        <taxon>Pseudomonadati</taxon>
        <taxon>Pseudomonadota</taxon>
        <taxon>Alphaproteobacteria</taxon>
        <taxon>Acetobacterales</taxon>
        <taxon>Acetobacteraceae</taxon>
    </lineage>
</organism>
<accession>A0ABT6Q3E4</accession>
<gene>
    <name evidence="3" type="ORF">QJV27_09630</name>
</gene>
<comment type="similarity">
    <text evidence="1">Belongs to the myoviridae tail sheath protein family.</text>
</comment>